<dbReference type="InterPro" id="IPR003439">
    <property type="entry name" value="ABC_transporter-like_ATP-bd"/>
</dbReference>
<dbReference type="InterPro" id="IPR027417">
    <property type="entry name" value="P-loop_NTPase"/>
</dbReference>
<dbReference type="RefSeq" id="XP_049180297.1">
    <property type="nucleotide sequence ID" value="XM_049323903.1"/>
</dbReference>
<evidence type="ECO:0000313" key="2">
    <source>
        <dbReference type="EMBL" id="KAI3404552.2"/>
    </source>
</evidence>
<dbReference type="GO" id="GO:0005524">
    <property type="term" value="F:ATP binding"/>
    <property type="evidence" value="ECO:0007669"/>
    <property type="project" value="InterPro"/>
</dbReference>
<feature type="domain" description="ABC transporter" evidence="1">
    <location>
        <begin position="294"/>
        <end position="534"/>
    </location>
</feature>
<dbReference type="SUPFAM" id="SSF52540">
    <property type="entry name" value="P-loop containing nucleoside triphosphate hydrolases"/>
    <property type="match status" value="2"/>
</dbReference>
<reference evidence="2" key="1">
    <citation type="journal article" date="2022" name="DNA Res.">
        <title>Genome analysis of five recently described species of the CUG-Ser clade uncovers Candida theae as a new hybrid lineage with pathogenic potential in the Candida parapsilosis species complex.</title>
        <authorList>
            <person name="Mixao V."/>
            <person name="Del Olmo V."/>
            <person name="Hegedusova E."/>
            <person name="Saus E."/>
            <person name="Pryszcz L."/>
            <person name="Cillingova A."/>
            <person name="Nosek J."/>
            <person name="Gabaldon T."/>
        </authorList>
    </citation>
    <scope>NUCLEOTIDE SEQUENCE</scope>
    <source>
        <strain evidence="2">CBS 10844</strain>
    </source>
</reference>
<dbReference type="Proteomes" id="UP001202479">
    <property type="component" value="Unassembled WGS sequence"/>
</dbReference>
<dbReference type="EMBL" id="JAHUZD010000094">
    <property type="protein sequence ID" value="KAI3404552.2"/>
    <property type="molecule type" value="Genomic_DNA"/>
</dbReference>
<dbReference type="GO" id="GO:0005739">
    <property type="term" value="C:mitochondrion"/>
    <property type="evidence" value="ECO:0007669"/>
    <property type="project" value="TreeGrafter"/>
</dbReference>
<proteinExistence type="predicted"/>
<dbReference type="Gene3D" id="3.40.50.300">
    <property type="entry name" value="P-loop containing nucleotide triphosphate hydrolases"/>
    <property type="match status" value="2"/>
</dbReference>
<keyword evidence="3" id="KW-1185">Reference proteome</keyword>
<dbReference type="InterPro" id="IPR050334">
    <property type="entry name" value="Molybdenum_import_ModC"/>
</dbReference>
<organism evidence="2 3">
    <name type="scientific">Candida oxycetoniae</name>
    <dbReference type="NCBI Taxonomy" id="497107"/>
    <lineage>
        <taxon>Eukaryota</taxon>
        <taxon>Fungi</taxon>
        <taxon>Dikarya</taxon>
        <taxon>Ascomycota</taxon>
        <taxon>Saccharomycotina</taxon>
        <taxon>Pichiomycetes</taxon>
        <taxon>Debaryomycetaceae</taxon>
        <taxon>Candida/Lodderomyces clade</taxon>
        <taxon>Candida</taxon>
    </lineage>
</organism>
<feature type="domain" description="ABC transporter" evidence="1">
    <location>
        <begin position="28"/>
        <end position="275"/>
    </location>
</feature>
<dbReference type="Pfam" id="PF00005">
    <property type="entry name" value="ABC_tran"/>
    <property type="match status" value="2"/>
</dbReference>
<evidence type="ECO:0000313" key="3">
    <source>
        <dbReference type="Proteomes" id="UP001202479"/>
    </source>
</evidence>
<gene>
    <name evidence="2" type="ORF">KGF56_002651</name>
</gene>
<sequence length="536" mass="60855">MSSLRQGCILSIKNANFKPNTLKKTPFLFQNPITNFQISQPLAVKNATVPTEGFSSWVITGPYKSNMVKVIAGKYISFPPLSRTYPLINEPATQLQFLDFKDKSGLDVVHMSARYESFSYKGQLEMSDDTNSVFNYIAGSYNYNAQNRQIDQEYIKKLLKLFNLEHLQNKWINLLSNGQMRRARIAKALVHKPKLLIIDDPFLGLDPSNTVNISHALKGVCAELNISIVLGLRLQDEPPKWVEGIAYVDQSGLSHIKDSDRLNIKEHHHQQKLANQVSLTAISPQEQNNVSAHIEFENAKVSYKDDVVLFQNFNWKIPKGSKWRIMGDNGTGKTTLLSLITADHPQSWKSVLKINNVLRKAGSGVTFFDVNNKIGISSPELHALVPQHGKTMLEIILNGLVPNIGNSNFMYRLDWAKLDRNAQERAMYILDHFKNRIEASGNCQFGDLSITDQKLALFLRAIIKNPEILILDEAFSCMEDEDVMIRCHEFIASDPILQNTTLLAVGHIDWEIPKCDYLLKLLGDEDRNYEMYRVAY</sequence>
<protein>
    <recommendedName>
        <fullName evidence="1">ABC transporter domain-containing protein</fullName>
    </recommendedName>
</protein>
<comment type="caution">
    <text evidence="2">The sequence shown here is derived from an EMBL/GenBank/DDBJ whole genome shotgun (WGS) entry which is preliminary data.</text>
</comment>
<accession>A0AAI9SXJ5</accession>
<dbReference type="GeneID" id="73380268"/>
<evidence type="ECO:0000259" key="1">
    <source>
        <dbReference type="PROSITE" id="PS50893"/>
    </source>
</evidence>
<dbReference type="PANTHER" id="PTHR43514:SF4">
    <property type="entry name" value="ABC TRANSPORTER I FAMILY MEMBER 10"/>
    <property type="match status" value="1"/>
</dbReference>
<name>A0AAI9SXJ5_9ASCO</name>
<dbReference type="GO" id="GO:0016887">
    <property type="term" value="F:ATP hydrolysis activity"/>
    <property type="evidence" value="ECO:0007669"/>
    <property type="project" value="InterPro"/>
</dbReference>
<dbReference type="PROSITE" id="PS50893">
    <property type="entry name" value="ABC_TRANSPORTER_2"/>
    <property type="match status" value="2"/>
</dbReference>
<dbReference type="AlphaFoldDB" id="A0AAI9SXJ5"/>
<dbReference type="PANTHER" id="PTHR43514">
    <property type="entry name" value="ABC TRANSPORTER I FAMILY MEMBER 10"/>
    <property type="match status" value="1"/>
</dbReference>